<dbReference type="Proteomes" id="UP001501231">
    <property type="component" value="Unassembled WGS sequence"/>
</dbReference>
<dbReference type="InterPro" id="IPR046348">
    <property type="entry name" value="SIS_dom_sf"/>
</dbReference>
<evidence type="ECO:0000259" key="3">
    <source>
        <dbReference type="PROSITE" id="PS51464"/>
    </source>
</evidence>
<dbReference type="EMBL" id="BAAARW010000012">
    <property type="protein sequence ID" value="GAA2424161.1"/>
    <property type="molecule type" value="Genomic_DNA"/>
</dbReference>
<dbReference type="PROSITE" id="PS51464">
    <property type="entry name" value="SIS"/>
    <property type="match status" value="1"/>
</dbReference>
<feature type="domain" description="SIS" evidence="3">
    <location>
        <begin position="48"/>
        <end position="187"/>
    </location>
</feature>
<dbReference type="Pfam" id="PF10432">
    <property type="entry name" value="bact-PGI_C"/>
    <property type="match status" value="1"/>
</dbReference>
<proteinExistence type="inferred from homology"/>
<reference evidence="4 5" key="1">
    <citation type="journal article" date="2019" name="Int. J. Syst. Evol. Microbiol.">
        <title>The Global Catalogue of Microorganisms (GCM) 10K type strain sequencing project: providing services to taxonomists for standard genome sequencing and annotation.</title>
        <authorList>
            <consortium name="The Broad Institute Genomics Platform"/>
            <consortium name="The Broad Institute Genome Sequencing Center for Infectious Disease"/>
            <person name="Wu L."/>
            <person name="Ma J."/>
        </authorList>
    </citation>
    <scope>NUCLEOTIDE SEQUENCE [LARGE SCALE GENOMIC DNA]</scope>
    <source>
        <strain evidence="4 5">JCM 3325</strain>
    </source>
</reference>
<name>A0ABN3J9Y8_9ACTN</name>
<dbReference type="SUPFAM" id="SSF53697">
    <property type="entry name" value="SIS domain"/>
    <property type="match status" value="1"/>
</dbReference>
<comment type="similarity">
    <text evidence="1">Belongs to the PGI/PMI family.</text>
</comment>
<organism evidence="4 5">
    <name type="scientific">Actinomadura vinacea</name>
    <dbReference type="NCBI Taxonomy" id="115336"/>
    <lineage>
        <taxon>Bacteria</taxon>
        <taxon>Bacillati</taxon>
        <taxon>Actinomycetota</taxon>
        <taxon>Actinomycetes</taxon>
        <taxon>Streptosporangiales</taxon>
        <taxon>Thermomonosporaceae</taxon>
        <taxon>Actinomadura</taxon>
    </lineage>
</organism>
<dbReference type="InterPro" id="IPR001347">
    <property type="entry name" value="SIS_dom"/>
</dbReference>
<keyword evidence="2" id="KW-0413">Isomerase</keyword>
<evidence type="ECO:0000313" key="4">
    <source>
        <dbReference type="EMBL" id="GAA2424161.1"/>
    </source>
</evidence>
<protein>
    <submittedName>
        <fullName evidence="4">SIS domain-containing protein</fullName>
    </submittedName>
</protein>
<evidence type="ECO:0000313" key="5">
    <source>
        <dbReference type="Proteomes" id="UP001501231"/>
    </source>
</evidence>
<dbReference type="InterPro" id="IPR019490">
    <property type="entry name" value="Glu6P/Mann6P_isomerase_C"/>
</dbReference>
<dbReference type="RefSeq" id="WP_344590638.1">
    <property type="nucleotide sequence ID" value="NZ_BAAARW010000012.1"/>
</dbReference>
<sequence length="380" mass="39903">MVNEGVDSGRLDDPEAIEAADPGGMLRQVASSAAQIREARRLAAEAGVAGLADEGRPRAIVVTGMGGSGISGDVLAAICGVGCPVPIVTVRGYRLPGWVGAADVVMAVSCSGGTEETLAVAAEAARRGCRMVFVGGADSPLSALAERTRGLFVPVRSVGQPRATLWGLTVPLLLAARALGLADVRDEVLESAAERLEDIAHRCRPASESFVNPAKRAALDLMGDMPLVWGTSELAGTAAYRFCCQLNENAKYPGVYGELPEAGHNQVVAFDGYFARSAADPDDFFRDRTDDAEHGLHLVVLRDTDEHPQVGKRREVGVELARARGVSVTEIAAEGDHPLERIATMIALADYITVYLAIALGADPTPVSAIKELKARIADT</sequence>
<keyword evidence="5" id="KW-1185">Reference proteome</keyword>
<accession>A0ABN3J9Y8</accession>
<evidence type="ECO:0000256" key="2">
    <source>
        <dbReference type="ARBA" id="ARBA00023235"/>
    </source>
</evidence>
<comment type="caution">
    <text evidence="4">The sequence shown here is derived from an EMBL/GenBank/DDBJ whole genome shotgun (WGS) entry which is preliminary data.</text>
</comment>
<gene>
    <name evidence="4" type="ORF">GCM10010191_40500</name>
</gene>
<evidence type="ECO:0000256" key="1">
    <source>
        <dbReference type="ARBA" id="ARBA00010523"/>
    </source>
</evidence>
<dbReference type="CDD" id="cd05637">
    <property type="entry name" value="SIS_PGI_PMI_2"/>
    <property type="match status" value="1"/>
</dbReference>
<dbReference type="Gene3D" id="3.40.50.10490">
    <property type="entry name" value="Glucose-6-phosphate isomerase like protein, domain 1"/>
    <property type="match status" value="2"/>
</dbReference>